<organism evidence="1 2">
    <name type="scientific">Penicillium nalgiovense</name>
    <dbReference type="NCBI Taxonomy" id="60175"/>
    <lineage>
        <taxon>Eukaryota</taxon>
        <taxon>Fungi</taxon>
        <taxon>Dikarya</taxon>
        <taxon>Ascomycota</taxon>
        <taxon>Pezizomycotina</taxon>
        <taxon>Eurotiomycetes</taxon>
        <taxon>Eurotiomycetidae</taxon>
        <taxon>Eurotiales</taxon>
        <taxon>Aspergillaceae</taxon>
        <taxon>Penicillium</taxon>
    </lineage>
</organism>
<sequence length="277" mass="31352">MAIQAPKSFHQHILAYLTLAIDNIFSSITITTKHLKAKYKTRVQANGFKLLLRELQEAEHTRIPLDWVSEHRQEIRRVNNIIQREMLVGTISRHYEIQVQHESPPEPSTLKKLQEYNLELKLLNIEYFQHLERMAELMERKPLGRLVHRSGILNGPTANFVAAAALVSVVAVNDLGTPFGTLPERFDICTAQEVVDAAPATAITIPQLWELIKSLTYNLNGVVGQQAYTAFSLAECVRFVNSRKDGSGDFYCRHNLGVLMLGFSVFSCAYDIALFED</sequence>
<accession>A0A1V6XHP2</accession>
<keyword evidence="2" id="KW-1185">Reference proteome</keyword>
<reference evidence="2" key="1">
    <citation type="journal article" date="2017" name="Nat. Microbiol.">
        <title>Global analysis of biosynthetic gene clusters reveals vast potential of secondary metabolite production in Penicillium species.</title>
        <authorList>
            <person name="Nielsen J.C."/>
            <person name="Grijseels S."/>
            <person name="Prigent S."/>
            <person name="Ji B."/>
            <person name="Dainat J."/>
            <person name="Nielsen K.F."/>
            <person name="Frisvad J.C."/>
            <person name="Workman M."/>
            <person name="Nielsen J."/>
        </authorList>
    </citation>
    <scope>NUCLEOTIDE SEQUENCE [LARGE SCALE GENOMIC DNA]</scope>
    <source>
        <strain evidence="2">IBT 13039</strain>
    </source>
</reference>
<dbReference type="EMBL" id="MOOB01000075">
    <property type="protein sequence ID" value="OQE74673.1"/>
    <property type="molecule type" value="Genomic_DNA"/>
</dbReference>
<dbReference type="AlphaFoldDB" id="A0A1V6XHP2"/>
<dbReference type="Proteomes" id="UP000191691">
    <property type="component" value="Unassembled WGS sequence"/>
</dbReference>
<dbReference type="STRING" id="60175.A0A1V6XHP2"/>
<comment type="caution">
    <text evidence="1">The sequence shown here is derived from an EMBL/GenBank/DDBJ whole genome shotgun (WGS) entry which is preliminary data.</text>
</comment>
<gene>
    <name evidence="1" type="ORF">PENNAL_c0075G08379</name>
</gene>
<name>A0A1V6XHP2_PENNA</name>
<protein>
    <submittedName>
        <fullName evidence="1">Uncharacterized protein</fullName>
    </submittedName>
</protein>
<proteinExistence type="predicted"/>
<evidence type="ECO:0000313" key="2">
    <source>
        <dbReference type="Proteomes" id="UP000191691"/>
    </source>
</evidence>
<evidence type="ECO:0000313" key="1">
    <source>
        <dbReference type="EMBL" id="OQE74673.1"/>
    </source>
</evidence>